<evidence type="ECO:0000313" key="2">
    <source>
        <dbReference type="Proteomes" id="UP000606786"/>
    </source>
</evidence>
<gene>
    <name evidence="1" type="ORF">CCAP1982_LOCUS19624</name>
</gene>
<evidence type="ECO:0000313" key="1">
    <source>
        <dbReference type="EMBL" id="CAD7011536.1"/>
    </source>
</evidence>
<dbReference type="AlphaFoldDB" id="A0A811V7X7"/>
<reference evidence="1" key="1">
    <citation type="submission" date="2020-11" db="EMBL/GenBank/DDBJ databases">
        <authorList>
            <person name="Whitehead M."/>
        </authorList>
    </citation>
    <scope>NUCLEOTIDE SEQUENCE</scope>
    <source>
        <strain evidence="1">EGII</strain>
    </source>
</reference>
<comment type="caution">
    <text evidence="1">The sequence shown here is derived from an EMBL/GenBank/DDBJ whole genome shotgun (WGS) entry which is preliminary data.</text>
</comment>
<protein>
    <submittedName>
        <fullName evidence="1">(Mediterranean fruit fly) hypothetical protein</fullName>
    </submittedName>
</protein>
<keyword evidence="2" id="KW-1185">Reference proteome</keyword>
<dbReference type="EMBL" id="CAJHJT010000056">
    <property type="protein sequence ID" value="CAD7011536.1"/>
    <property type="molecule type" value="Genomic_DNA"/>
</dbReference>
<organism evidence="1 2">
    <name type="scientific">Ceratitis capitata</name>
    <name type="common">Mediterranean fruit fly</name>
    <name type="synonym">Tephritis capitata</name>
    <dbReference type="NCBI Taxonomy" id="7213"/>
    <lineage>
        <taxon>Eukaryota</taxon>
        <taxon>Metazoa</taxon>
        <taxon>Ecdysozoa</taxon>
        <taxon>Arthropoda</taxon>
        <taxon>Hexapoda</taxon>
        <taxon>Insecta</taxon>
        <taxon>Pterygota</taxon>
        <taxon>Neoptera</taxon>
        <taxon>Endopterygota</taxon>
        <taxon>Diptera</taxon>
        <taxon>Brachycera</taxon>
        <taxon>Muscomorpha</taxon>
        <taxon>Tephritoidea</taxon>
        <taxon>Tephritidae</taxon>
        <taxon>Ceratitis</taxon>
        <taxon>Ceratitis</taxon>
    </lineage>
</organism>
<sequence length="109" mass="12212">MDARGKKEYRFNGNWGGVRVQKHSSVVLYGCSTWVLATLVELACSGRPLRSPHWQALKRLVTTAAFVSVIIITYTQWCTEIEVPKCSAPNVDVLTQVRESALYEARLNA</sequence>
<accession>A0A811V7X7</accession>
<dbReference type="Proteomes" id="UP000606786">
    <property type="component" value="Unassembled WGS sequence"/>
</dbReference>
<name>A0A811V7X7_CERCA</name>
<proteinExistence type="predicted"/>